<accession>A0A5J4ZQG9</accession>
<protein>
    <recommendedName>
        <fullName evidence="1">PPM-type phosphatase domain-containing protein</fullName>
    </recommendedName>
</protein>
<dbReference type="PROSITE" id="PS51746">
    <property type="entry name" value="PPM_2"/>
    <property type="match status" value="1"/>
</dbReference>
<reference evidence="2 3" key="1">
    <citation type="submission" date="2019-09" db="EMBL/GenBank/DDBJ databases">
        <title>A chromosome-level genome assembly of the Chinese tupelo Nyssa sinensis.</title>
        <authorList>
            <person name="Yang X."/>
            <person name="Kang M."/>
            <person name="Yang Y."/>
            <person name="Xiong H."/>
            <person name="Wang M."/>
            <person name="Zhang Z."/>
            <person name="Wang Z."/>
            <person name="Wu H."/>
            <person name="Ma T."/>
            <person name="Liu J."/>
            <person name="Xi Z."/>
        </authorList>
    </citation>
    <scope>NUCLEOTIDE SEQUENCE [LARGE SCALE GENOMIC DNA]</scope>
    <source>
        <strain evidence="2">J267</strain>
        <tissue evidence="2">Leaf</tissue>
    </source>
</reference>
<keyword evidence="3" id="KW-1185">Reference proteome</keyword>
<dbReference type="OrthoDB" id="10264738at2759"/>
<dbReference type="Pfam" id="PF00481">
    <property type="entry name" value="PP2C"/>
    <property type="match status" value="1"/>
</dbReference>
<evidence type="ECO:0000313" key="2">
    <source>
        <dbReference type="EMBL" id="KAA8520945.1"/>
    </source>
</evidence>
<dbReference type="InterPro" id="IPR001932">
    <property type="entry name" value="PPM-type_phosphatase-like_dom"/>
</dbReference>
<name>A0A5J4ZQG9_9ASTE</name>
<gene>
    <name evidence="2" type="ORF">F0562_011618</name>
</gene>
<dbReference type="Gene3D" id="3.60.40.10">
    <property type="entry name" value="PPM-type phosphatase domain"/>
    <property type="match status" value="1"/>
</dbReference>
<dbReference type="SUPFAM" id="SSF81606">
    <property type="entry name" value="PP2C-like"/>
    <property type="match status" value="1"/>
</dbReference>
<dbReference type="AlphaFoldDB" id="A0A5J4ZQG9"/>
<dbReference type="InterPro" id="IPR036457">
    <property type="entry name" value="PPM-type-like_dom_sf"/>
</dbReference>
<dbReference type="EMBL" id="CM018048">
    <property type="protein sequence ID" value="KAA8520945.1"/>
    <property type="molecule type" value="Genomic_DNA"/>
</dbReference>
<sequence>MVACFEKMDEEVNGSADGSGSAVSARTKGSTAVVMLVAKEVLVVANCGDSRAVLCHGGIAVPLSRDHKSPYKSSSLRCIGVPVIRQRCLEYSRRPISVAAAALLSTIWASSKQILHHPAADAASAAAAAAAPYRSTADAHI</sequence>
<organism evidence="2 3">
    <name type="scientific">Nyssa sinensis</name>
    <dbReference type="NCBI Taxonomy" id="561372"/>
    <lineage>
        <taxon>Eukaryota</taxon>
        <taxon>Viridiplantae</taxon>
        <taxon>Streptophyta</taxon>
        <taxon>Embryophyta</taxon>
        <taxon>Tracheophyta</taxon>
        <taxon>Spermatophyta</taxon>
        <taxon>Magnoliopsida</taxon>
        <taxon>eudicotyledons</taxon>
        <taxon>Gunneridae</taxon>
        <taxon>Pentapetalae</taxon>
        <taxon>asterids</taxon>
        <taxon>Cornales</taxon>
        <taxon>Nyssaceae</taxon>
        <taxon>Nyssa</taxon>
    </lineage>
</organism>
<dbReference type="Proteomes" id="UP000325577">
    <property type="component" value="Linkage Group LG5"/>
</dbReference>
<evidence type="ECO:0000313" key="3">
    <source>
        <dbReference type="Proteomes" id="UP000325577"/>
    </source>
</evidence>
<dbReference type="InterPro" id="IPR015655">
    <property type="entry name" value="PP2C"/>
</dbReference>
<dbReference type="GO" id="GO:0004722">
    <property type="term" value="F:protein serine/threonine phosphatase activity"/>
    <property type="evidence" value="ECO:0007669"/>
    <property type="project" value="InterPro"/>
</dbReference>
<feature type="domain" description="PPM-type phosphatase" evidence="1">
    <location>
        <begin position="1"/>
        <end position="141"/>
    </location>
</feature>
<dbReference type="PANTHER" id="PTHR47992">
    <property type="entry name" value="PROTEIN PHOSPHATASE"/>
    <property type="match status" value="1"/>
</dbReference>
<proteinExistence type="predicted"/>
<evidence type="ECO:0000259" key="1">
    <source>
        <dbReference type="PROSITE" id="PS51746"/>
    </source>
</evidence>